<dbReference type="AlphaFoldDB" id="A0AAI8AMY3"/>
<dbReference type="EMBL" id="CP003914">
    <property type="protein sequence ID" value="AFX74370.1"/>
    <property type="molecule type" value="Genomic_DNA"/>
</dbReference>
<dbReference type="GO" id="GO:0003735">
    <property type="term" value="F:structural constituent of ribosome"/>
    <property type="evidence" value="ECO:0007669"/>
    <property type="project" value="InterPro"/>
</dbReference>
<comment type="similarity">
    <text evidence="1 4">Belongs to the universal ribosomal protein uL23 family.</text>
</comment>
<evidence type="ECO:0000256" key="4">
    <source>
        <dbReference type="HAMAP-Rule" id="MF_01369"/>
    </source>
</evidence>
<dbReference type="RefSeq" id="WP_015084175.1">
    <property type="nucleotide sequence ID" value="NC_019552.1"/>
</dbReference>
<comment type="function">
    <text evidence="4">One of the early assembly proteins it binds 23S rRNA. One of the proteins that surrounds the polypeptide exit tunnel on the outside of the ribosome. Forms the main docking site for trigger factor binding to the ribosome.</text>
</comment>
<dbReference type="PANTHER" id="PTHR11620">
    <property type="entry name" value="60S RIBOSOMAL PROTEIN L23A"/>
    <property type="match status" value="1"/>
</dbReference>
<evidence type="ECO:0000256" key="5">
    <source>
        <dbReference type="SAM" id="Coils"/>
    </source>
</evidence>
<dbReference type="GO" id="GO:0005840">
    <property type="term" value="C:ribosome"/>
    <property type="evidence" value="ECO:0007669"/>
    <property type="project" value="UniProtKB-KW"/>
</dbReference>
<keyword evidence="3 4" id="KW-0687">Ribonucleoprotein</keyword>
<dbReference type="GO" id="GO:1990904">
    <property type="term" value="C:ribonucleoprotein complex"/>
    <property type="evidence" value="ECO:0007669"/>
    <property type="project" value="UniProtKB-KW"/>
</dbReference>
<keyword evidence="2 4" id="KW-0689">Ribosomal protein</keyword>
<organism evidence="7 8">
    <name type="scientific">Mesomycoplasma hyorhinis SK76</name>
    <dbReference type="NCBI Taxonomy" id="1118964"/>
    <lineage>
        <taxon>Bacteria</taxon>
        <taxon>Bacillati</taxon>
        <taxon>Mycoplasmatota</taxon>
        <taxon>Mycoplasmoidales</taxon>
        <taxon>Metamycoplasmataceae</taxon>
        <taxon>Mesomycoplasma</taxon>
    </lineage>
</organism>
<dbReference type="GO" id="GO:0019843">
    <property type="term" value="F:rRNA binding"/>
    <property type="evidence" value="ECO:0007669"/>
    <property type="project" value="UniProtKB-UniRule"/>
</dbReference>
<evidence type="ECO:0000256" key="2">
    <source>
        <dbReference type="ARBA" id="ARBA00022980"/>
    </source>
</evidence>
<evidence type="ECO:0000256" key="3">
    <source>
        <dbReference type="ARBA" id="ARBA00023274"/>
    </source>
</evidence>
<dbReference type="KEGG" id="mhs:MOS_446"/>
<name>A0AAI8AMY3_MESHY</name>
<gene>
    <name evidence="4" type="primary">rplW</name>
    <name evidence="7" type="ORF">MOS_446</name>
</gene>
<evidence type="ECO:0000313" key="7">
    <source>
        <dbReference type="EMBL" id="AFX74370.1"/>
    </source>
</evidence>
<dbReference type="Pfam" id="PF00276">
    <property type="entry name" value="Ribosomal_L23"/>
    <property type="match status" value="1"/>
</dbReference>
<dbReference type="NCBIfam" id="NF008919">
    <property type="entry name" value="PRK12280.1-3"/>
    <property type="match status" value="1"/>
</dbReference>
<comment type="subunit">
    <text evidence="4">Part of the 50S ribosomal subunit. Contacts protein L29, and trigger factor when it is bound to the ribosome.</text>
</comment>
<reference evidence="7 8" key="1">
    <citation type="journal article" date="2013" name="Genome Announc.">
        <title>Complete Genome Sequence of Mycoplasma hyorhinis Strain SK76.</title>
        <authorList>
            <person name="Goodison S."/>
            <person name="Urquidi V."/>
            <person name="Kumar D."/>
            <person name="Reyes L."/>
            <person name="Rosser C.J."/>
        </authorList>
    </citation>
    <scope>NUCLEOTIDE SEQUENCE [LARGE SCALE GENOMIC DNA]</scope>
    <source>
        <strain evidence="7 8">SK76</strain>
    </source>
</reference>
<dbReference type="InterPro" id="IPR012678">
    <property type="entry name" value="Ribosomal_uL23/eL15/eS24_sf"/>
</dbReference>
<dbReference type="NCBIfam" id="NF004363">
    <property type="entry name" value="PRK05738.2-4"/>
    <property type="match status" value="1"/>
</dbReference>
<dbReference type="SUPFAM" id="SSF54189">
    <property type="entry name" value="Ribosomal proteins S24e, L23 and L15e"/>
    <property type="match status" value="1"/>
</dbReference>
<dbReference type="HAMAP" id="MF_01369_B">
    <property type="entry name" value="Ribosomal_uL23_B"/>
    <property type="match status" value="1"/>
</dbReference>
<dbReference type="Gene3D" id="3.30.70.330">
    <property type="match status" value="1"/>
</dbReference>
<dbReference type="GO" id="GO:0006412">
    <property type="term" value="P:translation"/>
    <property type="evidence" value="ECO:0007669"/>
    <property type="project" value="UniProtKB-UniRule"/>
</dbReference>
<keyword evidence="5" id="KW-0175">Coiled coil</keyword>
<dbReference type="Proteomes" id="UP000009399">
    <property type="component" value="Chromosome"/>
</dbReference>
<feature type="region of interest" description="Disordered" evidence="6">
    <location>
        <begin position="142"/>
        <end position="164"/>
    </location>
</feature>
<dbReference type="InterPro" id="IPR012677">
    <property type="entry name" value="Nucleotide-bd_a/b_plait_sf"/>
</dbReference>
<dbReference type="InterPro" id="IPR013025">
    <property type="entry name" value="Ribosomal_uL23-like"/>
</dbReference>
<proteinExistence type="inferred from homology"/>
<protein>
    <recommendedName>
        <fullName evidence="4">Large ribosomal subunit protein uL23</fullName>
    </recommendedName>
</protein>
<evidence type="ECO:0000256" key="6">
    <source>
        <dbReference type="SAM" id="MobiDB-lite"/>
    </source>
</evidence>
<keyword evidence="4" id="KW-0699">rRNA-binding</keyword>
<accession>A0AAI8AMY3</accession>
<evidence type="ECO:0000256" key="1">
    <source>
        <dbReference type="ARBA" id="ARBA00006700"/>
    </source>
</evidence>
<keyword evidence="4" id="KW-0694">RNA-binding</keyword>
<sequence>MNINEIIKAPLLTEKTHLQMSENVYTFKVDRRTNRAEVKKAVEHIFDVKVAKVNIFNVPKKPKKLGRFHGFTNAYKKAIVTISQGLINFYPEDTQEEKEEKLRAEQEIKAKETTLREKAKKIEEKVAKKLALKSKSITKVEEKEVKSTTKETADAKVKKATKGE</sequence>
<evidence type="ECO:0000313" key="8">
    <source>
        <dbReference type="Proteomes" id="UP000009399"/>
    </source>
</evidence>
<feature type="coiled-coil region" evidence="5">
    <location>
        <begin position="94"/>
        <end position="125"/>
    </location>
</feature>